<dbReference type="RefSeq" id="WP_261161721.1">
    <property type="nucleotide sequence ID" value="NZ_CAMKVM010000037.1"/>
</dbReference>
<dbReference type="Proteomes" id="UP001224622">
    <property type="component" value="Unassembled WGS sequence"/>
</dbReference>
<gene>
    <name evidence="1" type="ORF">RDT67_25955</name>
</gene>
<evidence type="ECO:0008006" key="3">
    <source>
        <dbReference type="Google" id="ProtNLM"/>
    </source>
</evidence>
<name>A0AAJ2DBU6_SERFO</name>
<sequence>MKQLHKTRGYRQPLLACLIIGNVLLMAGCANERPVTSFVTPTAEPTPVVVETPPSPPEPTPISRCQSDLAALQTVSPRIYAVRKANFDSLLANASFYSGVRGDVNALTKNTVDALYKYKTNQLCAQIGQDLLNGLIRKMESVK</sequence>
<accession>A0AAJ2DBU6</accession>
<comment type="caution">
    <text evidence="1">The sequence shown here is derived from an EMBL/GenBank/DDBJ whole genome shotgun (WGS) entry which is preliminary data.</text>
</comment>
<evidence type="ECO:0000313" key="1">
    <source>
        <dbReference type="EMBL" id="MDQ9129863.1"/>
    </source>
</evidence>
<organism evidence="1 2">
    <name type="scientific">Serratia fonticola</name>
    <dbReference type="NCBI Taxonomy" id="47917"/>
    <lineage>
        <taxon>Bacteria</taxon>
        <taxon>Pseudomonadati</taxon>
        <taxon>Pseudomonadota</taxon>
        <taxon>Gammaproteobacteria</taxon>
        <taxon>Enterobacterales</taxon>
        <taxon>Yersiniaceae</taxon>
        <taxon>Serratia</taxon>
    </lineage>
</organism>
<dbReference type="EMBL" id="JAVIGA010000043">
    <property type="protein sequence ID" value="MDQ9129863.1"/>
    <property type="molecule type" value="Genomic_DNA"/>
</dbReference>
<protein>
    <recommendedName>
        <fullName evidence="3">Lipoprotein</fullName>
    </recommendedName>
</protein>
<proteinExistence type="predicted"/>
<reference evidence="1" key="1">
    <citation type="submission" date="2023-08" db="EMBL/GenBank/DDBJ databases">
        <title>The Comparative Genomic Analysis of Yersiniaceae from Polar Regions.</title>
        <authorList>
            <person name="Goncharov A."/>
            <person name="Aslanov B."/>
            <person name="Kolodzhieva V."/>
            <person name="Azarov D."/>
            <person name="Mochov A."/>
            <person name="Lebedeva E."/>
        </authorList>
    </citation>
    <scope>NUCLEOTIDE SEQUENCE</scope>
    <source>
        <strain evidence="1">Vf</strain>
    </source>
</reference>
<dbReference type="AlphaFoldDB" id="A0AAJ2DBU6"/>
<dbReference type="PROSITE" id="PS51257">
    <property type="entry name" value="PROKAR_LIPOPROTEIN"/>
    <property type="match status" value="1"/>
</dbReference>
<evidence type="ECO:0000313" key="2">
    <source>
        <dbReference type="Proteomes" id="UP001224622"/>
    </source>
</evidence>